<evidence type="ECO:0000313" key="1">
    <source>
        <dbReference type="EMBL" id="ORD96505.1"/>
    </source>
</evidence>
<name>A0A1X0Q9W4_9MICR</name>
<accession>A0A1X0Q9W4</accession>
<sequence length="70" mass="8272">MKNINRKKRSGRPKIFNKSEINIIKSKVNKNLKISSRKLAKKFNILLNKAVTLRTYRNISNDNKLIIYKL</sequence>
<dbReference type="VEuPathDB" id="MicrosporidiaDB:HERIO_2227"/>
<evidence type="ECO:0000313" key="2">
    <source>
        <dbReference type="Proteomes" id="UP000192501"/>
    </source>
</evidence>
<organism evidence="1 2">
    <name type="scientific">Hepatospora eriocheir</name>
    <dbReference type="NCBI Taxonomy" id="1081669"/>
    <lineage>
        <taxon>Eukaryota</taxon>
        <taxon>Fungi</taxon>
        <taxon>Fungi incertae sedis</taxon>
        <taxon>Microsporidia</taxon>
        <taxon>Hepatosporidae</taxon>
        <taxon>Hepatospora</taxon>
    </lineage>
</organism>
<dbReference type="EMBL" id="LTAI01001130">
    <property type="protein sequence ID" value="ORD96505.1"/>
    <property type="molecule type" value="Genomic_DNA"/>
</dbReference>
<dbReference type="AlphaFoldDB" id="A0A1X0Q9W4"/>
<dbReference type="Proteomes" id="UP000192501">
    <property type="component" value="Unassembled WGS sequence"/>
</dbReference>
<comment type="caution">
    <text evidence="1">The sequence shown here is derived from an EMBL/GenBank/DDBJ whole genome shotgun (WGS) entry which is preliminary data.</text>
</comment>
<dbReference type="VEuPathDB" id="MicrosporidiaDB:A0H76_456"/>
<reference evidence="1 2" key="1">
    <citation type="journal article" date="2017" name="Environ. Microbiol.">
        <title>Decay of the glycolytic pathway and adaptation to intranuclear parasitism within Enterocytozoonidae microsporidia.</title>
        <authorList>
            <person name="Wiredu Boakye D."/>
            <person name="Jaroenlak P."/>
            <person name="Prachumwat A."/>
            <person name="Williams T.A."/>
            <person name="Bateman K.S."/>
            <person name="Itsathitphaisarn O."/>
            <person name="Sritunyalucksana K."/>
            <person name="Paszkiewicz K.H."/>
            <person name="Moore K.A."/>
            <person name="Stentiford G.D."/>
            <person name="Williams B.A."/>
        </authorList>
    </citation>
    <scope>NUCLEOTIDE SEQUENCE [LARGE SCALE GENOMIC DNA]</scope>
    <source>
        <strain evidence="2">canceri</strain>
    </source>
</reference>
<protein>
    <recommendedName>
        <fullName evidence="3">HTH psq-type domain-containing protein</fullName>
    </recommendedName>
</protein>
<gene>
    <name evidence="1" type="ORF">A0H76_456</name>
</gene>
<evidence type="ECO:0008006" key="3">
    <source>
        <dbReference type="Google" id="ProtNLM"/>
    </source>
</evidence>
<proteinExistence type="predicted"/>